<dbReference type="HOGENOM" id="CLU_2591434_0_0_1"/>
<name>L8WDR1_THACA</name>
<comment type="caution">
    <text evidence="1">The sequence shown here is derived from an EMBL/GenBank/DDBJ whole genome shotgun (WGS) entry which is preliminary data.</text>
</comment>
<protein>
    <submittedName>
        <fullName evidence="1">Uncharacterized protein</fullName>
    </submittedName>
</protein>
<evidence type="ECO:0000313" key="1">
    <source>
        <dbReference type="EMBL" id="ELU36095.1"/>
    </source>
</evidence>
<gene>
    <name evidence="1" type="ORF">AG1IA_09875</name>
</gene>
<dbReference type="Proteomes" id="UP000011668">
    <property type="component" value="Unassembled WGS sequence"/>
</dbReference>
<keyword evidence="2" id="KW-1185">Reference proteome</keyword>
<sequence>MSSSTLFHPSFLFTEFKLKQTHPHPRRKAWNIHALRPWSHPPQHECDQSVTITRVETEWGGNRHHIFSPRIKIVFRTYAH</sequence>
<reference evidence="1 2" key="1">
    <citation type="journal article" date="2013" name="Nat. Commun.">
        <title>The evolution and pathogenic mechanisms of the rice sheath blight pathogen.</title>
        <authorList>
            <person name="Zheng A."/>
            <person name="Lin R."/>
            <person name="Xu L."/>
            <person name="Qin P."/>
            <person name="Tang C."/>
            <person name="Ai P."/>
            <person name="Zhang D."/>
            <person name="Liu Y."/>
            <person name="Sun Z."/>
            <person name="Feng H."/>
            <person name="Wang Y."/>
            <person name="Chen Y."/>
            <person name="Liang X."/>
            <person name="Fu R."/>
            <person name="Li Q."/>
            <person name="Zhang J."/>
            <person name="Yu X."/>
            <person name="Xie Z."/>
            <person name="Ding L."/>
            <person name="Guan P."/>
            <person name="Tang J."/>
            <person name="Liang Y."/>
            <person name="Wang S."/>
            <person name="Deng Q."/>
            <person name="Li S."/>
            <person name="Zhu J."/>
            <person name="Wang L."/>
            <person name="Liu H."/>
            <person name="Li P."/>
        </authorList>
    </citation>
    <scope>NUCLEOTIDE SEQUENCE [LARGE SCALE GENOMIC DNA]</scope>
    <source>
        <strain evidence="2">AG-1 IA</strain>
    </source>
</reference>
<accession>L8WDR1</accession>
<organism evidence="1 2">
    <name type="scientific">Thanatephorus cucumeris (strain AG1-IA)</name>
    <name type="common">Rice sheath blight fungus</name>
    <name type="synonym">Rhizoctonia solani</name>
    <dbReference type="NCBI Taxonomy" id="983506"/>
    <lineage>
        <taxon>Eukaryota</taxon>
        <taxon>Fungi</taxon>
        <taxon>Dikarya</taxon>
        <taxon>Basidiomycota</taxon>
        <taxon>Agaricomycotina</taxon>
        <taxon>Agaricomycetes</taxon>
        <taxon>Cantharellales</taxon>
        <taxon>Ceratobasidiaceae</taxon>
        <taxon>Rhizoctonia</taxon>
        <taxon>Rhizoctonia solani AG-1</taxon>
    </lineage>
</organism>
<proteinExistence type="predicted"/>
<dbReference type="AlphaFoldDB" id="L8WDR1"/>
<evidence type="ECO:0000313" key="2">
    <source>
        <dbReference type="Proteomes" id="UP000011668"/>
    </source>
</evidence>
<dbReference type="EMBL" id="AFRT01004339">
    <property type="protein sequence ID" value="ELU36095.1"/>
    <property type="molecule type" value="Genomic_DNA"/>
</dbReference>